<dbReference type="EMBL" id="UINC01101464">
    <property type="protein sequence ID" value="SVC62296.1"/>
    <property type="molecule type" value="Genomic_DNA"/>
</dbReference>
<evidence type="ECO:0000313" key="1">
    <source>
        <dbReference type="EMBL" id="SVC62296.1"/>
    </source>
</evidence>
<accession>A0A382NMJ2</accession>
<gene>
    <name evidence="1" type="ORF">METZ01_LOCUS315150</name>
</gene>
<name>A0A382NMJ2_9ZZZZ</name>
<sequence length="323" mass="37157">MNSNSLIQEGKQTEEKTIMEIALYSANVGSRAHEVAQYEIKSTDSWKTRVQNNFTQFRTLENVLPKTLGNNISKYDILCHQEVAMPKGTSHGIEDNYFNHFGDFDFVSKETGYVWMIRPATLGHHPKPEKVFHGTTVGWNRNKFKKVGTELGTGYVGKRSTSWIILESRDVKGVRIVVSSVHLPVDNGKSKKNEDMWKEICSDIVNLRNKGYRWIFVAGDFNKNYANNIKQKSFNLVDTSNLYTNVNVSYYDETYHPSESKVNCYKKSTQTTYDTIDFQFVSGNKVSVTSCFVHQIFSPIEWGLLLPFNLQNEMIRDYDHIPI</sequence>
<reference evidence="1" key="1">
    <citation type="submission" date="2018-05" db="EMBL/GenBank/DDBJ databases">
        <authorList>
            <person name="Lanie J.A."/>
            <person name="Ng W.-L."/>
            <person name="Kazmierczak K.M."/>
            <person name="Andrzejewski T.M."/>
            <person name="Davidsen T.M."/>
            <person name="Wayne K.J."/>
            <person name="Tettelin H."/>
            <person name="Glass J.I."/>
            <person name="Rusch D."/>
            <person name="Podicherti R."/>
            <person name="Tsui H.-C.T."/>
            <person name="Winkler M.E."/>
        </authorList>
    </citation>
    <scope>NUCLEOTIDE SEQUENCE</scope>
</reference>
<organism evidence="1">
    <name type="scientific">marine metagenome</name>
    <dbReference type="NCBI Taxonomy" id="408172"/>
    <lineage>
        <taxon>unclassified sequences</taxon>
        <taxon>metagenomes</taxon>
        <taxon>ecological metagenomes</taxon>
    </lineage>
</organism>
<proteinExistence type="predicted"/>
<dbReference type="InterPro" id="IPR036691">
    <property type="entry name" value="Endo/exonu/phosph_ase_sf"/>
</dbReference>
<evidence type="ECO:0008006" key="2">
    <source>
        <dbReference type="Google" id="ProtNLM"/>
    </source>
</evidence>
<protein>
    <recommendedName>
        <fullName evidence="2">Endonuclease/exonuclease/phosphatase domain-containing protein</fullName>
    </recommendedName>
</protein>
<dbReference type="Gene3D" id="3.60.10.10">
    <property type="entry name" value="Endonuclease/exonuclease/phosphatase"/>
    <property type="match status" value="1"/>
</dbReference>
<dbReference type="SUPFAM" id="SSF56219">
    <property type="entry name" value="DNase I-like"/>
    <property type="match status" value="1"/>
</dbReference>
<feature type="non-terminal residue" evidence="1">
    <location>
        <position position="323"/>
    </location>
</feature>
<dbReference type="AlphaFoldDB" id="A0A382NMJ2"/>